<reference evidence="2" key="2">
    <citation type="submission" date="2015-01" db="EMBL/GenBank/DDBJ databases">
        <title>Evolutionary Origins and Diversification of the Mycorrhizal Mutualists.</title>
        <authorList>
            <consortium name="DOE Joint Genome Institute"/>
            <consortium name="Mycorrhizal Genomics Consortium"/>
            <person name="Kohler A."/>
            <person name="Kuo A."/>
            <person name="Nagy L.G."/>
            <person name="Floudas D."/>
            <person name="Copeland A."/>
            <person name="Barry K.W."/>
            <person name="Cichocki N."/>
            <person name="Veneault-Fourrey C."/>
            <person name="LaButti K."/>
            <person name="Lindquist E.A."/>
            <person name="Lipzen A."/>
            <person name="Lundell T."/>
            <person name="Morin E."/>
            <person name="Murat C."/>
            <person name="Riley R."/>
            <person name="Ohm R."/>
            <person name="Sun H."/>
            <person name="Tunlid A."/>
            <person name="Henrissat B."/>
            <person name="Grigoriev I.V."/>
            <person name="Hibbett D.S."/>
            <person name="Martin F."/>
        </authorList>
    </citation>
    <scope>NUCLEOTIDE SEQUENCE [LARGE SCALE GENOMIC DNA]</scope>
    <source>
        <strain evidence="2">Marx 270</strain>
    </source>
</reference>
<evidence type="ECO:0000313" key="2">
    <source>
        <dbReference type="Proteomes" id="UP000054217"/>
    </source>
</evidence>
<dbReference type="HOGENOM" id="CLU_2278582_0_0_1"/>
<dbReference type="Proteomes" id="UP000054217">
    <property type="component" value="Unassembled WGS sequence"/>
</dbReference>
<evidence type="ECO:0000313" key="1">
    <source>
        <dbReference type="EMBL" id="KIO10180.1"/>
    </source>
</evidence>
<sequence>MTCGRVVVSRLKNVEIMSPVVILTNFGVNCPTRFLTVVSSLCYRVPFDDSDVGDNDDFIASKCSPPSKRQCLQSIIRNIIPVPLLTRRRGSSEHQRAFYFAS</sequence>
<dbReference type="EMBL" id="KN831953">
    <property type="protein sequence ID" value="KIO10180.1"/>
    <property type="molecule type" value="Genomic_DNA"/>
</dbReference>
<gene>
    <name evidence="1" type="ORF">M404DRAFT_236579</name>
</gene>
<dbReference type="InParanoid" id="A0A0C3P9G1"/>
<proteinExistence type="predicted"/>
<organism evidence="1 2">
    <name type="scientific">Pisolithus tinctorius Marx 270</name>
    <dbReference type="NCBI Taxonomy" id="870435"/>
    <lineage>
        <taxon>Eukaryota</taxon>
        <taxon>Fungi</taxon>
        <taxon>Dikarya</taxon>
        <taxon>Basidiomycota</taxon>
        <taxon>Agaricomycotina</taxon>
        <taxon>Agaricomycetes</taxon>
        <taxon>Agaricomycetidae</taxon>
        <taxon>Boletales</taxon>
        <taxon>Sclerodermatineae</taxon>
        <taxon>Pisolithaceae</taxon>
        <taxon>Pisolithus</taxon>
    </lineage>
</organism>
<keyword evidence="2" id="KW-1185">Reference proteome</keyword>
<reference evidence="1 2" key="1">
    <citation type="submission" date="2014-04" db="EMBL/GenBank/DDBJ databases">
        <authorList>
            <consortium name="DOE Joint Genome Institute"/>
            <person name="Kuo A."/>
            <person name="Kohler A."/>
            <person name="Costa M.D."/>
            <person name="Nagy L.G."/>
            <person name="Floudas D."/>
            <person name="Copeland A."/>
            <person name="Barry K.W."/>
            <person name="Cichocki N."/>
            <person name="Veneault-Fourrey C."/>
            <person name="LaButti K."/>
            <person name="Lindquist E.A."/>
            <person name="Lipzen A."/>
            <person name="Lundell T."/>
            <person name="Morin E."/>
            <person name="Murat C."/>
            <person name="Sun H."/>
            <person name="Tunlid A."/>
            <person name="Henrissat B."/>
            <person name="Grigoriev I.V."/>
            <person name="Hibbett D.S."/>
            <person name="Martin F."/>
            <person name="Nordberg H.P."/>
            <person name="Cantor M.N."/>
            <person name="Hua S.X."/>
        </authorList>
    </citation>
    <scope>NUCLEOTIDE SEQUENCE [LARGE SCALE GENOMIC DNA]</scope>
    <source>
        <strain evidence="1 2">Marx 270</strain>
    </source>
</reference>
<dbReference type="AlphaFoldDB" id="A0A0C3P9G1"/>
<name>A0A0C3P9G1_PISTI</name>
<protein>
    <submittedName>
        <fullName evidence="1">Uncharacterized protein</fullName>
    </submittedName>
</protein>
<accession>A0A0C3P9G1</accession>